<dbReference type="PANTHER" id="PTHR46708:SF1">
    <property type="entry name" value="TENASCIN"/>
    <property type="match status" value="1"/>
</dbReference>
<evidence type="ECO:0000256" key="1">
    <source>
        <dbReference type="ARBA" id="ARBA00004498"/>
    </source>
</evidence>
<evidence type="ECO:0000313" key="16">
    <source>
        <dbReference type="RefSeq" id="XP_018085081.1"/>
    </source>
</evidence>
<dbReference type="Pfam" id="PF25024">
    <property type="entry name" value="EGF_TEN"/>
    <property type="match status" value="1"/>
</dbReference>
<organism evidence="16">
    <name type="scientific">Xenopus laevis</name>
    <name type="common">African clawed frog</name>
    <dbReference type="NCBI Taxonomy" id="8355"/>
    <lineage>
        <taxon>Eukaryota</taxon>
        <taxon>Metazoa</taxon>
        <taxon>Chordata</taxon>
        <taxon>Craniata</taxon>
        <taxon>Vertebrata</taxon>
        <taxon>Euteleostomi</taxon>
        <taxon>Amphibia</taxon>
        <taxon>Batrachia</taxon>
        <taxon>Anura</taxon>
        <taxon>Pipoidea</taxon>
        <taxon>Pipidae</taxon>
        <taxon>Xenopodinae</taxon>
        <taxon>Xenopus</taxon>
        <taxon>Xenopus</taxon>
    </lineage>
</organism>
<keyword evidence="10" id="KW-0325">Glycoprotein</keyword>
<feature type="domain" description="Fibronectin type-III" evidence="12">
    <location>
        <begin position="1341"/>
        <end position="1430"/>
    </location>
</feature>
<evidence type="ECO:0000256" key="7">
    <source>
        <dbReference type="ARBA" id="ARBA00022737"/>
    </source>
</evidence>
<dbReference type="RefSeq" id="XP_018085081.1">
    <property type="nucleotide sequence ID" value="XM_018229592.2"/>
</dbReference>
<feature type="domain" description="Fibronectin type-III" evidence="12">
    <location>
        <begin position="1518"/>
        <end position="1606"/>
    </location>
</feature>
<comment type="subcellular location">
    <subcellularLocation>
        <location evidence="1">Secreted</location>
        <location evidence="1">Extracellular space</location>
        <location evidence="1">Extracellular matrix</location>
    </subcellularLocation>
</comment>
<evidence type="ECO:0000256" key="4">
    <source>
        <dbReference type="ARBA" id="ARBA00022530"/>
    </source>
</evidence>
<gene>
    <name evidence="15 16 17" type="primary">tnc.L</name>
</gene>
<dbReference type="InterPro" id="IPR000742">
    <property type="entry name" value="EGF"/>
</dbReference>
<evidence type="ECO:0000256" key="3">
    <source>
        <dbReference type="ARBA" id="ARBA00022525"/>
    </source>
</evidence>
<dbReference type="AGR" id="Xenbase:XB-GENE-1002819"/>
<name>A0A1L8F6G5_XENLA</name>
<dbReference type="CTD" id="398332"/>
<dbReference type="PaxDb" id="8355-A0A1L8F6G5"/>
<dbReference type="PROSITE" id="PS00022">
    <property type="entry name" value="EGF_1"/>
    <property type="match status" value="6"/>
</dbReference>
<dbReference type="FunFam" id="2.10.25.10:FF:000001">
    <property type="entry name" value="Tenascin C"/>
    <property type="match status" value="14"/>
</dbReference>
<dbReference type="OrthoDB" id="6130531at2759"/>
<keyword evidence="5" id="KW-0245">EGF-like domain</keyword>
<proteinExistence type="inferred from homology"/>
<evidence type="ECO:0000256" key="5">
    <source>
        <dbReference type="ARBA" id="ARBA00022536"/>
    </source>
</evidence>
<evidence type="ECO:0000256" key="6">
    <source>
        <dbReference type="ARBA" id="ARBA00022729"/>
    </source>
</evidence>
<dbReference type="InterPro" id="IPR002181">
    <property type="entry name" value="Fibrinogen_a/b/g_C_dom"/>
</dbReference>
<evidence type="ECO:0000259" key="13">
    <source>
        <dbReference type="PROSITE" id="PS51406"/>
    </source>
</evidence>
<dbReference type="PROSITE" id="PS50853">
    <property type="entry name" value="FN3"/>
    <property type="match status" value="8"/>
</dbReference>
<dbReference type="GO" id="GO:0031175">
    <property type="term" value="P:neuron projection development"/>
    <property type="evidence" value="ECO:0000318"/>
    <property type="project" value="GO_Central"/>
</dbReference>
<evidence type="ECO:0000256" key="8">
    <source>
        <dbReference type="ARBA" id="ARBA00023054"/>
    </source>
</evidence>
<feature type="domain" description="Fibronectin type-III" evidence="12">
    <location>
        <begin position="980"/>
        <end position="1068"/>
    </location>
</feature>
<dbReference type="SMART" id="SM00181">
    <property type="entry name" value="EGF"/>
    <property type="match status" value="14"/>
</dbReference>
<dbReference type="Pfam" id="PF00041">
    <property type="entry name" value="fn3"/>
    <property type="match status" value="11"/>
</dbReference>
<dbReference type="GO" id="GO:0030155">
    <property type="term" value="P:regulation of cell adhesion"/>
    <property type="evidence" value="ECO:0000318"/>
    <property type="project" value="GO_Central"/>
</dbReference>
<dbReference type="OMA" id="HHNGRCE"/>
<dbReference type="CDD" id="cd00054">
    <property type="entry name" value="EGF_CA"/>
    <property type="match status" value="3"/>
</dbReference>
<dbReference type="InterPro" id="IPR041161">
    <property type="entry name" value="EGF_Tenascin"/>
</dbReference>
<keyword evidence="9" id="KW-1015">Disulfide bond</keyword>
<dbReference type="CDD" id="cd00087">
    <property type="entry name" value="FReD"/>
    <property type="match status" value="1"/>
</dbReference>
<feature type="domain" description="Fibronectin type-III" evidence="12">
    <location>
        <begin position="1251"/>
        <end position="1340"/>
    </location>
</feature>
<feature type="chain" id="PRO_5044562271" evidence="11">
    <location>
        <begin position="22"/>
        <end position="1830"/>
    </location>
</feature>
<dbReference type="InterPro" id="IPR036116">
    <property type="entry name" value="FN3_sf"/>
</dbReference>
<dbReference type="Pfam" id="PF00147">
    <property type="entry name" value="Fibrinogen_C"/>
    <property type="match status" value="1"/>
</dbReference>
<dbReference type="Xenbase" id="XB-GENE-1002819">
    <property type="gene designation" value="tnc.L"/>
</dbReference>
<dbReference type="InterPro" id="IPR036056">
    <property type="entry name" value="Fibrinogen-like_C"/>
</dbReference>
<dbReference type="SUPFAM" id="SSF49265">
    <property type="entry name" value="Fibronectin type III"/>
    <property type="match status" value="8"/>
</dbReference>
<feature type="domain" description="Fibronectin type-III" evidence="12">
    <location>
        <begin position="800"/>
        <end position="889"/>
    </location>
</feature>
<dbReference type="GeneID" id="398332"/>
<protein>
    <submittedName>
        <fullName evidence="15 16">Tenascin isoform X1</fullName>
    </submittedName>
</protein>
<dbReference type="Gene3D" id="2.60.40.10">
    <property type="entry name" value="Immunoglobulins"/>
    <property type="match status" value="11"/>
</dbReference>
<feature type="signal peptide" evidence="11">
    <location>
        <begin position="1"/>
        <end position="21"/>
    </location>
</feature>
<dbReference type="PROSITE" id="PS01186">
    <property type="entry name" value="EGF_2"/>
    <property type="match status" value="6"/>
</dbReference>
<dbReference type="Gene3D" id="2.20.25.10">
    <property type="match status" value="1"/>
</dbReference>
<keyword evidence="7" id="KW-0677">Repeat</keyword>
<dbReference type="GO" id="GO:0005615">
    <property type="term" value="C:extracellular space"/>
    <property type="evidence" value="ECO:0000318"/>
    <property type="project" value="GO_Central"/>
</dbReference>
<keyword evidence="6 11" id="KW-0732">Signal</keyword>
<evidence type="ECO:0000313" key="14">
    <source>
        <dbReference type="Proteomes" id="UP000186698"/>
    </source>
</evidence>
<dbReference type="InterPro" id="IPR014716">
    <property type="entry name" value="Fibrinogen_a/b/g_C_1"/>
</dbReference>
<evidence type="ECO:0000256" key="9">
    <source>
        <dbReference type="ARBA" id="ARBA00023157"/>
    </source>
</evidence>
<dbReference type="STRING" id="8355.A0A1L8F6G5"/>
<keyword evidence="14" id="KW-1185">Reference proteome</keyword>
<dbReference type="InterPro" id="IPR003961">
    <property type="entry name" value="FN3_dom"/>
</dbReference>
<evidence type="ECO:0000256" key="2">
    <source>
        <dbReference type="ARBA" id="ARBA00008673"/>
    </source>
</evidence>
<dbReference type="InterPro" id="IPR050991">
    <property type="entry name" value="ECM_Regulatory_Proteins"/>
</dbReference>
<dbReference type="Bgee" id="398332">
    <property type="expression patterns" value="Expressed in internal ear and 12 other cell types or tissues"/>
</dbReference>
<feature type="domain" description="Fibronectin type-III" evidence="12">
    <location>
        <begin position="621"/>
        <end position="710"/>
    </location>
</feature>
<dbReference type="FunFam" id="2.60.40.10:FF:000201">
    <property type="entry name" value="Tenascin C"/>
    <property type="match status" value="1"/>
</dbReference>
<dbReference type="SUPFAM" id="SSF57196">
    <property type="entry name" value="EGF/Laminin"/>
    <property type="match status" value="1"/>
</dbReference>
<dbReference type="Pfam" id="PF18720">
    <property type="entry name" value="EGF_Tenascin"/>
    <property type="match status" value="1"/>
</dbReference>
<keyword evidence="3" id="KW-0964">Secreted</keyword>
<dbReference type="KEGG" id="xla:398332"/>
<dbReference type="Proteomes" id="UP000186698">
    <property type="component" value="Chromosome 8L"/>
</dbReference>
<feature type="domain" description="Fibronectin type-III" evidence="12">
    <location>
        <begin position="890"/>
        <end position="979"/>
    </location>
</feature>
<keyword evidence="4" id="KW-0272">Extracellular matrix</keyword>
<evidence type="ECO:0000313" key="15">
    <source>
        <dbReference type="RefSeq" id="XP_018085080.1"/>
    </source>
</evidence>
<evidence type="ECO:0000259" key="12">
    <source>
        <dbReference type="PROSITE" id="PS50853"/>
    </source>
</evidence>
<dbReference type="SMART" id="SM00060">
    <property type="entry name" value="FN3"/>
    <property type="match status" value="11"/>
</dbReference>
<evidence type="ECO:0000313" key="17">
    <source>
        <dbReference type="Xenbase" id="XB-GENE-1002819"/>
    </source>
</evidence>
<reference evidence="15 16" key="1">
    <citation type="submission" date="2022-04" db="UniProtKB">
        <authorList>
            <consortium name="RefSeq"/>
        </authorList>
    </citation>
    <scope>IDENTIFICATION</scope>
    <source>
        <strain evidence="15 16">J_2021</strain>
        <tissue evidence="15 16">Erythrocytes</tissue>
    </source>
</reference>
<evidence type="ECO:0000256" key="10">
    <source>
        <dbReference type="ARBA" id="ARBA00023180"/>
    </source>
</evidence>
<dbReference type="InterPro" id="IPR013783">
    <property type="entry name" value="Ig-like_fold"/>
</dbReference>
<dbReference type="FunFam" id="3.90.215.10:FF:000001">
    <property type="entry name" value="Tenascin isoform 1"/>
    <property type="match status" value="1"/>
</dbReference>
<sequence>MGVPIQVYACLIFLLSAEVNCGLVRKIIRQKRESGLNVTLPEDNQPVVFNHVYNINVPMGSLCSVDLDPTSTKDNELTPQVGKNYQEHTLNGENQIVFTHRINIPRRACGCASAPDIKDLLTRLEELEGLVSSLREQCTTGAGCCSSAQGVIETKPYCNGRGNYSSEAKACICESGWTGLNCTEMECPGQCNSRGVCVNGACVCNPGFIGEDCSELACPDDCNDQGKCVNGICVCFEGYGGEDCKEEICPIPCSEHGKCVNGRCVCEENFIGEDCSEPRCPNNCNNHGRCVDNECVCNEPYTGEDCSELICPNDCFDRGRCVNGVCFCEEGFTGEDCGELACPNNCNNHGRCVNGLCVCDIGYTGDDCSELACPDNCNNRGRCVNGQCICDESYTGENCGELRCPNDCNNRGRCVHGQCVCDDAYIGSDCSDLRCPNDCNNRGRCVNGQCVCDEGFIGDDCGELRCPNDCNDKGRCVNGQCVCDEGYTGLDCGELRCPNDCNNRGRCENGQCVCDEEFTGEDCSELRCPNDCNNRGRCVNGKCVCDTLFIGDDCGELRCPDDCNNRGRCIDGQCVCDEGFTGDNCAELTCLDNCNNQGQCINGQCVCDEGFTGDFCSEVSPPKDLMVIDVTTKTMNLEWQNKMRVNEYLVSYVPTSPGGLELDFRVPGDQTAATIRELEPGVEYFVRVYAILRNQKSIPVSARVSTHLPTTDDLRFKSVRETFVEVEWDPLDISFDTWQLIFRNTKEENGEITTSLERPVTSFVQTGLAPGETYEVSIQVVKNKTQGPPLTKVTTTRLDAPSQVEVNDVTDTSALITWIKPLAEIDGISLSYGTGNEPRTTVELTEDETQYSMSSLRPDTEYEVTLISRRGEMSSSPATETFTTDLDIPKNLRRVSNTDTSITLDWKNSQANVEYYRIKYAPLSGGDHDEAMAPRSNEATTKTTLTGLRPGTEYGIGLTAVKQDKESLPATINAATDLDAPKDLEVTGATETTLDLKWKVPVAKIDHYRLTYTSSTGDKKEVQVPGNAVTHELSRLEPGKEYSLSLVAEKGRHKSKPATVVGRTEEPRELGSLVVSQISWDSFKLTWIAPEGNYEKFVIQVEDSEHREEPKNILIPGELRYLEVPGLKPETKYQITLHGVIQGSNTKPLFGEAVTENIPEVGELAVSDVTTNSFDLSWTATKDSFEGFVIEVIDTNRLFEPMTLNVSGKLRTSSVSGLLSKTDYSINLYGIVHGLRTQAISTSATTEPEPEVGNLLVSKITSDSFHLSWTADESGFDNFILKIRDAKQQFEPITLTVTGIERSSLVTGLRDGTEYDIELVGVASGQRSPPLKGMATTALGSLKGLSFSEITENSAKVTWLAPRIRVDKFLITYVPVSGGTSNTVEVDGSKTQTTLVKLHPGVEYIVSIVSVLGSEESEPSSGTLTTALDSPSGLMVVNVTESEALAFWQPSLASVDNYVFSYSAKNAPAVTQSISGNTVENDLIGLQSFTEYTVKVYAVRGPLRSAEISTQFITALDGPRDLSASEIQSESALLTWKPPRSKITGYVLIYESVDGKVKEVVLGPDATSYRLLDLSPSAQYIARVQAINGERRSKEIETIFITIGLLYPYPKDCSQALLNGETASGIYTIYANGDQSQPMEVYCDMSVDGGGWIVFLRRTDGSEDFYRNWKTYAAGFGNSNNEFFMGLENLHKLTSQGQYELRVDLRDNDETAYAIYDKFAVGDAKSRYRLRVDGYTGTAGDSMTYHNGRSFSTYDKDNDSAITNCALSYKGAFWYKNCHRVNLMGRYGDTSHSQGINWFHWKGHEYSIQFAEMKIRPVSFRNLEGRRKRA</sequence>
<comment type="similarity">
    <text evidence="2">Belongs to the tenascin family.</text>
</comment>
<keyword evidence="8" id="KW-0175">Coiled coil</keyword>
<dbReference type="Gene3D" id="2.10.25.10">
    <property type="entry name" value="Laminin"/>
    <property type="match status" value="14"/>
</dbReference>
<accession>A0A1L8F6G5</accession>
<dbReference type="CDD" id="cd00063">
    <property type="entry name" value="FN3"/>
    <property type="match status" value="11"/>
</dbReference>
<dbReference type="NCBIfam" id="NF040941">
    <property type="entry name" value="GGGWT_bact"/>
    <property type="match status" value="1"/>
</dbReference>
<dbReference type="SUPFAM" id="SSF56496">
    <property type="entry name" value="Fibrinogen C-terminal domain-like"/>
    <property type="match status" value="1"/>
</dbReference>
<evidence type="ECO:0000256" key="11">
    <source>
        <dbReference type="SAM" id="SignalP"/>
    </source>
</evidence>
<feature type="domain" description="Fibronectin type-III" evidence="12">
    <location>
        <begin position="1069"/>
        <end position="1161"/>
    </location>
</feature>
<dbReference type="Pfam" id="PF23106">
    <property type="entry name" value="EGF_Teneurin"/>
    <property type="match status" value="5"/>
</dbReference>
<dbReference type="FunFam" id="2.60.40.10:FF:000099">
    <property type="entry name" value="Fibronectin 1"/>
    <property type="match status" value="1"/>
</dbReference>
<feature type="domain" description="Fibrinogen C-terminal" evidence="13">
    <location>
        <begin position="1604"/>
        <end position="1819"/>
    </location>
</feature>
<dbReference type="PROSITE" id="PS51406">
    <property type="entry name" value="FIBRINOGEN_C_2"/>
    <property type="match status" value="1"/>
</dbReference>
<dbReference type="Gene3D" id="3.90.215.10">
    <property type="entry name" value="Gamma Fibrinogen, chain A, domain 1"/>
    <property type="match status" value="1"/>
</dbReference>
<dbReference type="SMART" id="SM00186">
    <property type="entry name" value="FBG"/>
    <property type="match status" value="1"/>
</dbReference>
<dbReference type="PANTHER" id="PTHR46708">
    <property type="entry name" value="TENASCIN"/>
    <property type="match status" value="1"/>
</dbReference>
<dbReference type="RefSeq" id="XP_018085080.1">
    <property type="nucleotide sequence ID" value="XM_018229591.2"/>
</dbReference>